<dbReference type="EMBL" id="GBRH01257172">
    <property type="protein sequence ID" value="JAD40723.1"/>
    <property type="molecule type" value="Transcribed_RNA"/>
</dbReference>
<dbReference type="AlphaFoldDB" id="A0A0A8ZSS1"/>
<reference evidence="1" key="2">
    <citation type="journal article" date="2015" name="Data Brief">
        <title>Shoot transcriptome of the giant reed, Arundo donax.</title>
        <authorList>
            <person name="Barrero R.A."/>
            <person name="Guerrero F.D."/>
            <person name="Moolhuijzen P."/>
            <person name="Goolsby J.A."/>
            <person name="Tidwell J."/>
            <person name="Bellgard S.E."/>
            <person name="Bellgard M.I."/>
        </authorList>
    </citation>
    <scope>NUCLEOTIDE SEQUENCE</scope>
    <source>
        <tissue evidence="1">Shoot tissue taken approximately 20 cm above the soil surface</tissue>
    </source>
</reference>
<accession>A0A0A8ZSS1</accession>
<name>A0A0A8ZSS1_ARUDO</name>
<sequence>MMGPLFMTRPVPLFFMSVSSGWTRYFLVFESTRSLQD</sequence>
<proteinExistence type="predicted"/>
<reference evidence="1" key="1">
    <citation type="submission" date="2014-09" db="EMBL/GenBank/DDBJ databases">
        <authorList>
            <person name="Magalhaes I.L.F."/>
            <person name="Oliveira U."/>
            <person name="Santos F.R."/>
            <person name="Vidigal T.H.D.A."/>
            <person name="Brescovit A.D."/>
            <person name="Santos A.J."/>
        </authorList>
    </citation>
    <scope>NUCLEOTIDE SEQUENCE</scope>
    <source>
        <tissue evidence="1">Shoot tissue taken approximately 20 cm above the soil surface</tissue>
    </source>
</reference>
<protein>
    <submittedName>
        <fullName evidence="1">Uncharacterized protein</fullName>
    </submittedName>
</protein>
<organism evidence="1">
    <name type="scientific">Arundo donax</name>
    <name type="common">Giant reed</name>
    <name type="synonym">Donax arundinaceus</name>
    <dbReference type="NCBI Taxonomy" id="35708"/>
    <lineage>
        <taxon>Eukaryota</taxon>
        <taxon>Viridiplantae</taxon>
        <taxon>Streptophyta</taxon>
        <taxon>Embryophyta</taxon>
        <taxon>Tracheophyta</taxon>
        <taxon>Spermatophyta</taxon>
        <taxon>Magnoliopsida</taxon>
        <taxon>Liliopsida</taxon>
        <taxon>Poales</taxon>
        <taxon>Poaceae</taxon>
        <taxon>PACMAD clade</taxon>
        <taxon>Arundinoideae</taxon>
        <taxon>Arundineae</taxon>
        <taxon>Arundo</taxon>
    </lineage>
</organism>
<evidence type="ECO:0000313" key="1">
    <source>
        <dbReference type="EMBL" id="JAD40723.1"/>
    </source>
</evidence>